<dbReference type="PANTHER" id="PTHR28268">
    <property type="entry name" value="MICOS SUBUNIT MIC26"/>
    <property type="match status" value="1"/>
</dbReference>
<proteinExistence type="predicted"/>
<gene>
    <name evidence="3" type="ORF">QBC33DRAFT_617781</name>
</gene>
<sequence length="266" mass="28200">MAARVLLQRRAVAPLTATLLAGGIVLYPSVAHAEAPTDYRSKKPIYDYDDLDAAPAKSNPSAPPASPEDGVLAHVLPPPAPAATAAAGPAPSHRRPTPTDRLAAQIRVARLFLHGQASRAEDAVNAAMDRAFDLERSFTGTVASLAPPRESGERLVPGLVYVLVAAMAGTVVSRRRGVVVRAAAPLALGLGAAWVVLPVTMGNVSELAWRYEQRFPAVADAHKRAREGVETGVRFVKVHADLAVRKVDETVVDARETVEGWVRKGK</sequence>
<evidence type="ECO:0000313" key="3">
    <source>
        <dbReference type="EMBL" id="KAK1769671.1"/>
    </source>
</evidence>
<dbReference type="InterPro" id="IPR033181">
    <property type="entry name" value="Mic26_fungi"/>
</dbReference>
<keyword evidence="4" id="KW-1185">Reference proteome</keyword>
<dbReference type="PANTHER" id="PTHR28268:SF1">
    <property type="entry name" value="MICOS SUBUNIT MIC26"/>
    <property type="match status" value="1"/>
</dbReference>
<dbReference type="InterPro" id="IPR019166">
    <property type="entry name" value="MIC26/MIC27"/>
</dbReference>
<dbReference type="GO" id="GO:0044284">
    <property type="term" value="C:mitochondrial crista junction"/>
    <property type="evidence" value="ECO:0007669"/>
    <property type="project" value="TreeGrafter"/>
</dbReference>
<comment type="subcellular location">
    <subcellularLocation>
        <location evidence="1">Mitochondrion inner membrane</location>
    </subcellularLocation>
</comment>
<dbReference type="Pfam" id="PF09769">
    <property type="entry name" value="ApoO"/>
    <property type="match status" value="1"/>
</dbReference>
<keyword evidence="1" id="KW-0472">Membrane</keyword>
<comment type="caution">
    <text evidence="3">The sequence shown here is derived from an EMBL/GenBank/DDBJ whole genome shotgun (WGS) entry which is preliminary data.</text>
</comment>
<evidence type="ECO:0000313" key="4">
    <source>
        <dbReference type="Proteomes" id="UP001244011"/>
    </source>
</evidence>
<dbReference type="GeneID" id="85315882"/>
<name>A0AAJ0C8J6_9PEZI</name>
<dbReference type="GO" id="GO:0042407">
    <property type="term" value="P:cristae formation"/>
    <property type="evidence" value="ECO:0007669"/>
    <property type="project" value="InterPro"/>
</dbReference>
<feature type="region of interest" description="Disordered" evidence="2">
    <location>
        <begin position="50"/>
        <end position="98"/>
    </location>
</feature>
<dbReference type="EMBL" id="MU839002">
    <property type="protein sequence ID" value="KAK1769671.1"/>
    <property type="molecule type" value="Genomic_DNA"/>
</dbReference>
<dbReference type="AlphaFoldDB" id="A0AAJ0C8J6"/>
<evidence type="ECO:0000256" key="1">
    <source>
        <dbReference type="RuleBase" id="RU363021"/>
    </source>
</evidence>
<keyword evidence="1" id="KW-0812">Transmembrane</keyword>
<dbReference type="RefSeq" id="XP_060285884.1">
    <property type="nucleotide sequence ID" value="XM_060432695.1"/>
</dbReference>
<keyword evidence="1" id="KW-0999">Mitochondrion inner membrane</keyword>
<organism evidence="3 4">
    <name type="scientific">Phialemonium atrogriseum</name>
    <dbReference type="NCBI Taxonomy" id="1093897"/>
    <lineage>
        <taxon>Eukaryota</taxon>
        <taxon>Fungi</taxon>
        <taxon>Dikarya</taxon>
        <taxon>Ascomycota</taxon>
        <taxon>Pezizomycotina</taxon>
        <taxon>Sordariomycetes</taxon>
        <taxon>Sordariomycetidae</taxon>
        <taxon>Cephalothecales</taxon>
        <taxon>Cephalothecaceae</taxon>
        <taxon>Phialemonium</taxon>
    </lineage>
</organism>
<keyword evidence="1" id="KW-0496">Mitochondrion</keyword>
<reference evidence="3" key="1">
    <citation type="submission" date="2023-06" db="EMBL/GenBank/DDBJ databases">
        <title>Genome-scale phylogeny and comparative genomics of the fungal order Sordariales.</title>
        <authorList>
            <consortium name="Lawrence Berkeley National Laboratory"/>
            <person name="Hensen N."/>
            <person name="Bonometti L."/>
            <person name="Westerberg I."/>
            <person name="Brannstrom I.O."/>
            <person name="Guillou S."/>
            <person name="Cros-Aarteil S."/>
            <person name="Calhoun S."/>
            <person name="Haridas S."/>
            <person name="Kuo A."/>
            <person name="Mondo S."/>
            <person name="Pangilinan J."/>
            <person name="Riley R."/>
            <person name="Labutti K."/>
            <person name="Andreopoulos B."/>
            <person name="Lipzen A."/>
            <person name="Chen C."/>
            <person name="Yanf M."/>
            <person name="Daum C."/>
            <person name="Ng V."/>
            <person name="Clum A."/>
            <person name="Steindorff A."/>
            <person name="Ohm R."/>
            <person name="Martin F."/>
            <person name="Silar P."/>
            <person name="Natvig D."/>
            <person name="Lalanne C."/>
            <person name="Gautier V."/>
            <person name="Ament-Velasquez S.L."/>
            <person name="Kruys A."/>
            <person name="Hutchinson M.I."/>
            <person name="Powell A.J."/>
            <person name="Barry K."/>
            <person name="Miller A.N."/>
            <person name="Grigoriev I.V."/>
            <person name="Debuchy R."/>
            <person name="Gladieux P."/>
            <person name="Thoren M.H."/>
            <person name="Johannesson H."/>
        </authorList>
    </citation>
    <scope>NUCLEOTIDE SEQUENCE</scope>
    <source>
        <strain evidence="3">8032-3</strain>
    </source>
</reference>
<keyword evidence="1" id="KW-1133">Transmembrane helix</keyword>
<dbReference type="Proteomes" id="UP001244011">
    <property type="component" value="Unassembled WGS sequence"/>
</dbReference>
<accession>A0AAJ0C8J6</accession>
<feature type="compositionally biased region" description="Low complexity" evidence="2">
    <location>
        <begin position="82"/>
        <end position="91"/>
    </location>
</feature>
<feature type="transmembrane region" description="Helical" evidence="1">
    <location>
        <begin position="179"/>
        <end position="197"/>
    </location>
</feature>
<dbReference type="GO" id="GO:0061617">
    <property type="term" value="C:MICOS complex"/>
    <property type="evidence" value="ECO:0007669"/>
    <property type="project" value="UniProtKB-UniRule"/>
</dbReference>
<comment type="function">
    <text evidence="1">Component of the MICOS complex, a large protein complex of the mitochondrial inner membrane that plays crucial roles in the maintenance of crista junctions, inner membrane architecture, and formation of contact sites to the outer membrane.</text>
</comment>
<protein>
    <recommendedName>
        <fullName evidence="1">MICOS complex subunit</fullName>
    </recommendedName>
</protein>
<evidence type="ECO:0000256" key="2">
    <source>
        <dbReference type="SAM" id="MobiDB-lite"/>
    </source>
</evidence>
<comment type="subunit">
    <text evidence="1">Component of the mitochondrial contact site and cristae organizing system (MICOS) complex.</text>
</comment>